<comment type="caution">
    <text evidence="2">The sequence shown here is derived from an EMBL/GenBank/DDBJ whole genome shotgun (WGS) entry which is preliminary data.</text>
</comment>
<dbReference type="PANTHER" id="PTHR30332:SF17">
    <property type="entry name" value="TYPE IV PILIATION SYSTEM PROTEIN DR_0774-RELATED"/>
    <property type="match status" value="1"/>
</dbReference>
<dbReference type="PROSITE" id="PS00875">
    <property type="entry name" value="T2SP_D"/>
    <property type="match status" value="1"/>
</dbReference>
<dbReference type="PANTHER" id="PTHR30332">
    <property type="entry name" value="PROBABLE GENERAL SECRETION PATHWAY PROTEIN D"/>
    <property type="match status" value="1"/>
</dbReference>
<dbReference type="PRINTS" id="PR00811">
    <property type="entry name" value="BCTERIALGSPD"/>
</dbReference>
<evidence type="ECO:0000259" key="1">
    <source>
        <dbReference type="Pfam" id="PF00263"/>
    </source>
</evidence>
<reference evidence="2" key="1">
    <citation type="submission" date="2019-08" db="EMBL/GenBank/DDBJ databases">
        <authorList>
            <person name="Kucharzyk K."/>
            <person name="Murdoch R.W."/>
            <person name="Higgins S."/>
            <person name="Loffler F."/>
        </authorList>
    </citation>
    <scope>NUCLEOTIDE SEQUENCE</scope>
</reference>
<dbReference type="GO" id="GO:0009306">
    <property type="term" value="P:protein secretion"/>
    <property type="evidence" value="ECO:0007669"/>
    <property type="project" value="InterPro"/>
</dbReference>
<dbReference type="InterPro" id="IPR004846">
    <property type="entry name" value="T2SS/T3SS_dom"/>
</dbReference>
<dbReference type="EMBL" id="VSSQ01048117">
    <property type="protein sequence ID" value="MPN02156.1"/>
    <property type="molecule type" value="Genomic_DNA"/>
</dbReference>
<sequence>MISELKNYKITSRTADTNVRMRNGETLIIGGLINEEEQETLRKVPFISNLPILGELFKDRTKTKNKTEVMMILTPHITDAGESPAIYNTALLDSSNATTNDKKVAAKVKTNSGAEAQLTMREKAESILGRDLPE</sequence>
<organism evidence="2">
    <name type="scientific">bioreactor metagenome</name>
    <dbReference type="NCBI Taxonomy" id="1076179"/>
    <lineage>
        <taxon>unclassified sequences</taxon>
        <taxon>metagenomes</taxon>
        <taxon>ecological metagenomes</taxon>
    </lineage>
</organism>
<feature type="domain" description="Type II/III secretion system secretin-like" evidence="1">
    <location>
        <begin position="7"/>
        <end position="78"/>
    </location>
</feature>
<dbReference type="InterPro" id="IPR001775">
    <property type="entry name" value="GspD/PilQ"/>
</dbReference>
<name>A0A645EL06_9ZZZZ</name>
<dbReference type="GO" id="GO:0015627">
    <property type="term" value="C:type II protein secretion system complex"/>
    <property type="evidence" value="ECO:0007669"/>
    <property type="project" value="TreeGrafter"/>
</dbReference>
<dbReference type="Pfam" id="PF00263">
    <property type="entry name" value="Secretin"/>
    <property type="match status" value="1"/>
</dbReference>
<dbReference type="AlphaFoldDB" id="A0A645EL06"/>
<accession>A0A645EL06</accession>
<dbReference type="InterPro" id="IPR050810">
    <property type="entry name" value="Bact_Secretion_Sys_Channel"/>
</dbReference>
<gene>
    <name evidence="2" type="ORF">SDC9_149369</name>
</gene>
<proteinExistence type="predicted"/>
<dbReference type="InterPro" id="IPR004845">
    <property type="entry name" value="T2SS_GspD_CS"/>
</dbReference>
<protein>
    <recommendedName>
        <fullName evidence="1">Type II/III secretion system secretin-like domain-containing protein</fullName>
    </recommendedName>
</protein>
<evidence type="ECO:0000313" key="2">
    <source>
        <dbReference type="EMBL" id="MPN02156.1"/>
    </source>
</evidence>